<dbReference type="InterPro" id="IPR003593">
    <property type="entry name" value="AAA+_ATPase"/>
</dbReference>
<evidence type="ECO:0000256" key="4">
    <source>
        <dbReference type="ARBA" id="ARBA00022692"/>
    </source>
</evidence>
<feature type="transmembrane region" description="Helical" evidence="9">
    <location>
        <begin position="12"/>
        <end position="36"/>
    </location>
</feature>
<dbReference type="SUPFAM" id="SSF90123">
    <property type="entry name" value="ABC transporter transmembrane region"/>
    <property type="match status" value="1"/>
</dbReference>
<dbReference type="AlphaFoldDB" id="A0A7C4XJV7"/>
<dbReference type="PROSITE" id="PS50929">
    <property type="entry name" value="ABC_TM1F"/>
    <property type="match status" value="1"/>
</dbReference>
<dbReference type="FunFam" id="3.40.50.300:FF:000221">
    <property type="entry name" value="Multidrug ABC transporter ATP-binding protein"/>
    <property type="match status" value="1"/>
</dbReference>
<comment type="subcellular location">
    <subcellularLocation>
        <location evidence="1">Cell membrane</location>
        <topology evidence="1">Multi-pass membrane protein</topology>
    </subcellularLocation>
</comment>
<keyword evidence="4 9" id="KW-0812">Transmembrane</keyword>
<dbReference type="PANTHER" id="PTHR43394">
    <property type="entry name" value="ATP-DEPENDENT PERMEASE MDL1, MITOCHONDRIAL"/>
    <property type="match status" value="1"/>
</dbReference>
<dbReference type="PROSITE" id="PS00211">
    <property type="entry name" value="ABC_TRANSPORTER_1"/>
    <property type="match status" value="1"/>
</dbReference>
<keyword evidence="2" id="KW-0813">Transport</keyword>
<evidence type="ECO:0000256" key="6">
    <source>
        <dbReference type="ARBA" id="ARBA00022840"/>
    </source>
</evidence>
<dbReference type="Pfam" id="PF00005">
    <property type="entry name" value="ABC_tran"/>
    <property type="match status" value="1"/>
</dbReference>
<dbReference type="PROSITE" id="PS50893">
    <property type="entry name" value="ABC_TRANSPORTER_2"/>
    <property type="match status" value="1"/>
</dbReference>
<proteinExistence type="predicted"/>
<dbReference type="SMART" id="SM00382">
    <property type="entry name" value="AAA"/>
    <property type="match status" value="1"/>
</dbReference>
<name>A0A7C4XJV7_UNCW3</name>
<sequence>MKTIINFYKQRAGRLSFLILFTGIYTFLLLLFPYILKDIIDGIKTEFSPRQLVNGIMILVTIGLLRSLAGVILPYLRGRTNEIFNLKERNNIFKALLKKGHSFFNKFPAGDVLERMDLDLGELSWFACSGIFRPLEGIFTISFAIYFLSRIDWRLMLIAVLPMSITVLGYFIFSPRVYKYFQKWRQIISLIHNFLQSNFTGIRIIKAYTLEQRNACEFQNLLQKRIASAKRVFKIESLLMNMFASIEEFGIVLVLLCGGIFVMHNTLTLGEFVAFMAYILILIHPMIDIANFFVIKKRAEVQIKRIEEINDFPPDVKETGKITEFKFNCITTENLVFAYNENQKAVLNNINVKIPNGKKIGLAGTVGSGKSTLLKLLMRLAEPKDGKINLNGYAIRDLGLAKFRGLFSYVPQEPSLFSDTIYNNIVFGNKIDKNTLERIVEICQLREFIKNCPRGFEEVIGERGLKLSGGEKQRIAIARALIKDAKILILDDATTNLDAETEKKLIQKIAEITETIIIVSHRLSILSVCDYVYVLDNGKIVEEGTPEQLIKKRGLYWQLYQYQLADSELNIQDTTLSLS</sequence>
<evidence type="ECO:0000313" key="12">
    <source>
        <dbReference type="EMBL" id="HGV96938.1"/>
    </source>
</evidence>
<feature type="transmembrane region" description="Helical" evidence="9">
    <location>
        <begin position="56"/>
        <end position="76"/>
    </location>
</feature>
<feature type="transmembrane region" description="Helical" evidence="9">
    <location>
        <begin position="123"/>
        <end position="147"/>
    </location>
</feature>
<reference evidence="12" key="1">
    <citation type="journal article" date="2020" name="mSystems">
        <title>Genome- and Community-Level Interaction Insights into Carbon Utilization and Element Cycling Functions of Hydrothermarchaeota in Hydrothermal Sediment.</title>
        <authorList>
            <person name="Zhou Z."/>
            <person name="Liu Y."/>
            <person name="Xu W."/>
            <person name="Pan J."/>
            <person name="Luo Z.H."/>
            <person name="Li M."/>
        </authorList>
    </citation>
    <scope>NUCLEOTIDE SEQUENCE [LARGE SCALE GENOMIC DNA]</scope>
    <source>
        <strain evidence="12">SpSt-774</strain>
    </source>
</reference>
<evidence type="ECO:0000259" key="11">
    <source>
        <dbReference type="PROSITE" id="PS50929"/>
    </source>
</evidence>
<evidence type="ECO:0000256" key="3">
    <source>
        <dbReference type="ARBA" id="ARBA00022475"/>
    </source>
</evidence>
<dbReference type="InterPro" id="IPR017871">
    <property type="entry name" value="ABC_transporter-like_CS"/>
</dbReference>
<dbReference type="SUPFAM" id="SSF52540">
    <property type="entry name" value="P-loop containing nucleoside triphosphate hydrolases"/>
    <property type="match status" value="1"/>
</dbReference>
<dbReference type="InterPro" id="IPR027417">
    <property type="entry name" value="P-loop_NTPase"/>
</dbReference>
<feature type="domain" description="ABC transporter" evidence="10">
    <location>
        <begin position="330"/>
        <end position="562"/>
    </location>
</feature>
<evidence type="ECO:0000256" key="1">
    <source>
        <dbReference type="ARBA" id="ARBA00004651"/>
    </source>
</evidence>
<protein>
    <submittedName>
        <fullName evidence="12">ABC transporter ATP-binding protein</fullName>
    </submittedName>
</protein>
<evidence type="ECO:0000256" key="8">
    <source>
        <dbReference type="ARBA" id="ARBA00023136"/>
    </source>
</evidence>
<dbReference type="InterPro" id="IPR011527">
    <property type="entry name" value="ABC1_TM_dom"/>
</dbReference>
<comment type="caution">
    <text evidence="12">The sequence shown here is derived from an EMBL/GenBank/DDBJ whole genome shotgun (WGS) entry which is preliminary data.</text>
</comment>
<keyword evidence="6 12" id="KW-0067">ATP-binding</keyword>
<dbReference type="InterPro" id="IPR039421">
    <property type="entry name" value="Type_1_exporter"/>
</dbReference>
<evidence type="ECO:0000256" key="9">
    <source>
        <dbReference type="SAM" id="Phobius"/>
    </source>
</evidence>
<feature type="domain" description="ABC transmembrane type-1" evidence="11">
    <location>
        <begin position="17"/>
        <end position="298"/>
    </location>
</feature>
<keyword evidence="5" id="KW-0547">Nucleotide-binding</keyword>
<dbReference type="GO" id="GO:0005886">
    <property type="term" value="C:plasma membrane"/>
    <property type="evidence" value="ECO:0007669"/>
    <property type="project" value="UniProtKB-SubCell"/>
</dbReference>
<dbReference type="GO" id="GO:0005524">
    <property type="term" value="F:ATP binding"/>
    <property type="evidence" value="ECO:0007669"/>
    <property type="project" value="UniProtKB-KW"/>
</dbReference>
<dbReference type="CDD" id="cd07346">
    <property type="entry name" value="ABC_6TM_exporters"/>
    <property type="match status" value="1"/>
</dbReference>
<keyword evidence="8 9" id="KW-0472">Membrane</keyword>
<evidence type="ECO:0000256" key="2">
    <source>
        <dbReference type="ARBA" id="ARBA00022448"/>
    </source>
</evidence>
<feature type="transmembrane region" description="Helical" evidence="9">
    <location>
        <begin position="153"/>
        <end position="173"/>
    </location>
</feature>
<keyword evidence="7 9" id="KW-1133">Transmembrane helix</keyword>
<dbReference type="Gene3D" id="3.40.50.300">
    <property type="entry name" value="P-loop containing nucleotide triphosphate hydrolases"/>
    <property type="match status" value="1"/>
</dbReference>
<gene>
    <name evidence="12" type="ORF">ENV60_01400</name>
</gene>
<dbReference type="PANTHER" id="PTHR43394:SF1">
    <property type="entry name" value="ATP-BINDING CASSETTE SUB-FAMILY B MEMBER 10, MITOCHONDRIAL"/>
    <property type="match status" value="1"/>
</dbReference>
<evidence type="ECO:0000259" key="10">
    <source>
        <dbReference type="PROSITE" id="PS50893"/>
    </source>
</evidence>
<evidence type="ECO:0000256" key="7">
    <source>
        <dbReference type="ARBA" id="ARBA00022989"/>
    </source>
</evidence>
<organism evidence="12">
    <name type="scientific">candidate division WOR-3 bacterium</name>
    <dbReference type="NCBI Taxonomy" id="2052148"/>
    <lineage>
        <taxon>Bacteria</taxon>
        <taxon>Bacteria division WOR-3</taxon>
    </lineage>
</organism>
<feature type="transmembrane region" description="Helical" evidence="9">
    <location>
        <begin position="275"/>
        <end position="295"/>
    </location>
</feature>
<feature type="transmembrane region" description="Helical" evidence="9">
    <location>
        <begin position="238"/>
        <end position="263"/>
    </location>
</feature>
<dbReference type="InterPro" id="IPR003439">
    <property type="entry name" value="ABC_transporter-like_ATP-bd"/>
</dbReference>
<dbReference type="GO" id="GO:0016887">
    <property type="term" value="F:ATP hydrolysis activity"/>
    <property type="evidence" value="ECO:0007669"/>
    <property type="project" value="InterPro"/>
</dbReference>
<accession>A0A7C4XJV7</accession>
<dbReference type="EMBL" id="DTGZ01000025">
    <property type="protein sequence ID" value="HGV96938.1"/>
    <property type="molecule type" value="Genomic_DNA"/>
</dbReference>
<dbReference type="InterPro" id="IPR036640">
    <property type="entry name" value="ABC1_TM_sf"/>
</dbReference>
<dbReference type="Gene3D" id="1.20.1560.10">
    <property type="entry name" value="ABC transporter type 1, transmembrane domain"/>
    <property type="match status" value="1"/>
</dbReference>
<evidence type="ECO:0000256" key="5">
    <source>
        <dbReference type="ARBA" id="ARBA00022741"/>
    </source>
</evidence>
<dbReference type="GO" id="GO:0015421">
    <property type="term" value="F:ABC-type oligopeptide transporter activity"/>
    <property type="evidence" value="ECO:0007669"/>
    <property type="project" value="TreeGrafter"/>
</dbReference>
<keyword evidence="3" id="KW-1003">Cell membrane</keyword>
<dbReference type="Pfam" id="PF00664">
    <property type="entry name" value="ABC_membrane"/>
    <property type="match status" value="1"/>
</dbReference>